<dbReference type="InterPro" id="IPR045028">
    <property type="entry name" value="DinG/Rad3-like"/>
</dbReference>
<reference evidence="16 17" key="1">
    <citation type="journal article" date="2011" name="J. Bacteriol.">
        <title>Genome sequence of the nonpathogenic Listeria monocytogenes serovar 4a strain M7.</title>
        <authorList>
            <person name="Chen J."/>
            <person name="Xia Y."/>
            <person name="Cheng C."/>
            <person name="Fang C."/>
            <person name="Shan Y."/>
            <person name="Jin G."/>
            <person name="Fang W."/>
        </authorList>
    </citation>
    <scope>NUCLEOTIDE SEQUENCE [LARGE SCALE GENOMIC DNA]</scope>
    <source>
        <strain evidence="16 17">M7</strain>
    </source>
</reference>
<dbReference type="Gene3D" id="3.90.320.10">
    <property type="match status" value="1"/>
</dbReference>
<dbReference type="Proteomes" id="UP000000486">
    <property type="component" value="Chromosome"/>
</dbReference>
<dbReference type="Pfam" id="PF06733">
    <property type="entry name" value="DEAD_2"/>
    <property type="match status" value="1"/>
</dbReference>
<dbReference type="InterPro" id="IPR027417">
    <property type="entry name" value="P-loop_NTPase"/>
</dbReference>
<evidence type="ECO:0000256" key="8">
    <source>
        <dbReference type="ARBA" id="ARBA00023004"/>
    </source>
</evidence>
<dbReference type="InterPro" id="IPR011604">
    <property type="entry name" value="PDDEXK-like_dom_sf"/>
</dbReference>
<evidence type="ECO:0000256" key="14">
    <source>
        <dbReference type="SAM" id="Coils"/>
    </source>
</evidence>
<keyword evidence="9" id="KW-0411">Iron-sulfur</keyword>
<dbReference type="RefSeq" id="WP_012582112.1">
    <property type="nucleotide sequence ID" value="NC_017537.1"/>
</dbReference>
<dbReference type="InterPro" id="IPR006554">
    <property type="entry name" value="Helicase-like_DEXD_c2"/>
</dbReference>
<dbReference type="PANTHER" id="PTHR11472">
    <property type="entry name" value="DNA REPAIR DEAD HELICASE RAD3/XP-D SUBFAMILY MEMBER"/>
    <property type="match status" value="1"/>
</dbReference>
<feature type="coiled-coil region" evidence="14">
    <location>
        <begin position="407"/>
        <end position="434"/>
    </location>
</feature>
<keyword evidence="14" id="KW-0175">Coiled coil</keyword>
<dbReference type="AlphaFoldDB" id="A0A0E0UST7"/>
<dbReference type="InterPro" id="IPR042493">
    <property type="entry name" value="XPD_DNA_FeS"/>
</dbReference>
<dbReference type="InterPro" id="IPR010614">
    <property type="entry name" value="RAD3-like_helicase_DEAD"/>
</dbReference>
<dbReference type="InterPro" id="IPR014013">
    <property type="entry name" value="Helic_SF1/SF2_ATP-bd_DinG/Rad3"/>
</dbReference>
<evidence type="ECO:0000313" key="16">
    <source>
        <dbReference type="EMBL" id="AEH91188.1"/>
    </source>
</evidence>
<keyword evidence="10" id="KW-0238">DNA-binding</keyword>
<keyword evidence="7" id="KW-0067">ATP-binding</keyword>
<evidence type="ECO:0000256" key="2">
    <source>
        <dbReference type="ARBA" id="ARBA00022723"/>
    </source>
</evidence>
<dbReference type="SMART" id="SM00491">
    <property type="entry name" value="HELICc2"/>
    <property type="match status" value="1"/>
</dbReference>
<dbReference type="GO" id="GO:0051539">
    <property type="term" value="F:4 iron, 4 sulfur cluster binding"/>
    <property type="evidence" value="ECO:0007669"/>
    <property type="project" value="UniProtKB-KW"/>
</dbReference>
<evidence type="ECO:0000256" key="4">
    <source>
        <dbReference type="ARBA" id="ARBA00022763"/>
    </source>
</evidence>
<keyword evidence="1" id="KW-0004">4Fe-4S</keyword>
<dbReference type="PATRIC" id="fig|1030009.3.peg.177"/>
<evidence type="ECO:0000256" key="12">
    <source>
        <dbReference type="ARBA" id="ARBA00023235"/>
    </source>
</evidence>
<gene>
    <name evidence="16" type="primary">yoaA</name>
    <name evidence="16" type="ordered locus">LMM7_0182</name>
</gene>
<feature type="domain" description="Helicase ATP-binding" evidence="15">
    <location>
        <begin position="177"/>
        <end position="428"/>
    </location>
</feature>
<keyword evidence="8" id="KW-0408">Iron</keyword>
<dbReference type="SUPFAM" id="SSF52540">
    <property type="entry name" value="P-loop containing nucleoside triphosphate hydrolases"/>
    <property type="match status" value="2"/>
</dbReference>
<dbReference type="GO" id="GO:0005524">
    <property type="term" value="F:ATP binding"/>
    <property type="evidence" value="ECO:0007669"/>
    <property type="project" value="UniProtKB-KW"/>
</dbReference>
<dbReference type="FunFam" id="3.90.320.10:FF:000027">
    <property type="entry name" value="ATP-dependent DNA helicase"/>
    <property type="match status" value="1"/>
</dbReference>
<evidence type="ECO:0000256" key="9">
    <source>
        <dbReference type="ARBA" id="ARBA00023014"/>
    </source>
</evidence>
<dbReference type="KEGG" id="lmq:LMM7_0182"/>
<evidence type="ECO:0000256" key="13">
    <source>
        <dbReference type="ARBA" id="ARBA00038058"/>
    </source>
</evidence>
<dbReference type="InterPro" id="IPR006555">
    <property type="entry name" value="ATP-dep_Helicase_C"/>
</dbReference>
<dbReference type="EMBL" id="CP002816">
    <property type="protein sequence ID" value="AEH91188.1"/>
    <property type="molecule type" value="Genomic_DNA"/>
</dbReference>
<dbReference type="SMART" id="SM00488">
    <property type="entry name" value="DEXDc2"/>
    <property type="match status" value="1"/>
</dbReference>
<evidence type="ECO:0000256" key="3">
    <source>
        <dbReference type="ARBA" id="ARBA00022741"/>
    </source>
</evidence>
<dbReference type="HOGENOM" id="CLU_006515_7_0_9"/>
<evidence type="ECO:0000256" key="10">
    <source>
        <dbReference type="ARBA" id="ARBA00023125"/>
    </source>
</evidence>
<comment type="similarity">
    <text evidence="13">Belongs to the helicase family. DinG subfamily.</text>
</comment>
<keyword evidence="3" id="KW-0547">Nucleotide-binding</keyword>
<proteinExistence type="inferred from homology"/>
<dbReference type="Gene3D" id="3.40.50.300">
    <property type="entry name" value="P-loop containing nucleotide triphosphate hydrolases"/>
    <property type="match status" value="2"/>
</dbReference>
<protein>
    <submittedName>
        <fullName evidence="16">Putative DNA repair ATP-dependent helicase</fullName>
    </submittedName>
</protein>
<organism evidence="16 17">
    <name type="scientific">Listeria monocytogenes serotype 4a (strain M7)</name>
    <dbReference type="NCBI Taxonomy" id="1030009"/>
    <lineage>
        <taxon>Bacteria</taxon>
        <taxon>Bacillati</taxon>
        <taxon>Bacillota</taxon>
        <taxon>Bacilli</taxon>
        <taxon>Bacillales</taxon>
        <taxon>Listeriaceae</taxon>
        <taxon>Listeria</taxon>
    </lineage>
</organism>
<keyword evidence="11" id="KW-0234">DNA repair</keyword>
<accession>A0A0E0UST7</accession>
<dbReference type="GO" id="GO:0043139">
    <property type="term" value="F:5'-3' DNA helicase activity"/>
    <property type="evidence" value="ECO:0007669"/>
    <property type="project" value="UniProtKB-EC"/>
</dbReference>
<keyword evidence="5" id="KW-0378">Hydrolase</keyword>
<evidence type="ECO:0000256" key="1">
    <source>
        <dbReference type="ARBA" id="ARBA00022485"/>
    </source>
</evidence>
<evidence type="ECO:0000256" key="6">
    <source>
        <dbReference type="ARBA" id="ARBA00022806"/>
    </source>
</evidence>
<dbReference type="PANTHER" id="PTHR11472:SF34">
    <property type="entry name" value="REGULATOR OF TELOMERE ELONGATION HELICASE 1"/>
    <property type="match status" value="1"/>
</dbReference>
<dbReference type="GO" id="GO:0003677">
    <property type="term" value="F:DNA binding"/>
    <property type="evidence" value="ECO:0007669"/>
    <property type="project" value="UniProtKB-KW"/>
</dbReference>
<dbReference type="Gene3D" id="1.10.30.20">
    <property type="entry name" value="Bacterial XPD DNA helicase, FeS cluster domain"/>
    <property type="match status" value="1"/>
</dbReference>
<evidence type="ECO:0000256" key="5">
    <source>
        <dbReference type="ARBA" id="ARBA00022801"/>
    </source>
</evidence>
<evidence type="ECO:0000256" key="11">
    <source>
        <dbReference type="ARBA" id="ARBA00023204"/>
    </source>
</evidence>
<dbReference type="PROSITE" id="PS51193">
    <property type="entry name" value="HELICASE_ATP_BIND_2"/>
    <property type="match status" value="1"/>
</dbReference>
<keyword evidence="2" id="KW-0479">Metal-binding</keyword>
<keyword evidence="4" id="KW-0227">DNA damage</keyword>
<dbReference type="GO" id="GO:0016818">
    <property type="term" value="F:hydrolase activity, acting on acid anhydrides, in phosphorus-containing anhydrides"/>
    <property type="evidence" value="ECO:0007669"/>
    <property type="project" value="InterPro"/>
</dbReference>
<dbReference type="FunFam" id="3.40.50.300:FF:002854">
    <property type="entry name" value="ATP-dependent helicase/deoxyribonuclease subunit B"/>
    <property type="match status" value="1"/>
</dbReference>
<dbReference type="GO" id="GO:0046872">
    <property type="term" value="F:metal ion binding"/>
    <property type="evidence" value="ECO:0007669"/>
    <property type="project" value="UniProtKB-KW"/>
</dbReference>
<evidence type="ECO:0000313" key="17">
    <source>
        <dbReference type="Proteomes" id="UP000000486"/>
    </source>
</evidence>
<dbReference type="GO" id="GO:0006281">
    <property type="term" value="P:DNA repair"/>
    <property type="evidence" value="ECO:0007669"/>
    <property type="project" value="UniProtKB-KW"/>
</dbReference>
<dbReference type="Gene3D" id="1.10.275.40">
    <property type="match status" value="1"/>
</dbReference>
<dbReference type="Pfam" id="PF13307">
    <property type="entry name" value="Helicase_C_2"/>
    <property type="match status" value="1"/>
</dbReference>
<evidence type="ECO:0000259" key="15">
    <source>
        <dbReference type="PROSITE" id="PS51193"/>
    </source>
</evidence>
<name>A0A0E0UST7_LISMM</name>
<sequence>MRKVQISVRRLVEFVLRSGSIDNRMTSSDRALEGTKIHQLLQKEAGEEYVAEVSLKLERIVDGIAFSLEGRADGIINDQMIDEIKTTETPMKEITEDFRPLHWAQLICYGFMLAEKSDLAEVTLQLTYYQVSDKEVKQFQRVMSREDMGAFVDDLLSKYAIWAKASAAWEMKRNKTIQELTFPYDNYRSGQRELAIAVYRTVASEESLFCEAPTGIGKTMSTLFPSVKAMGEGKTDKLFYFTAKTITRQVAEDALDEMRRKGLAARSVTITAKDKICFLDERKCEPDHCQFARGYYDRLNEALFDMLQTEEAITRPIVESYARKYTLCPFELSLDVALFCDVIVCDYNYLFDPVVYLKRFFAEGPGKYTFLVDEVHNLVDRARSMYSATLKKSLVMQVKRGLDSKKNKRLLNAINAMNKEMIALNKKLKDLEKTIYVQKDELGDWNASVLKFTFVAKEWLPQNAQSESQADVLELYFESLRYVAIAEFYDDRYVTQVTRSHGDLEIKQLCLDPAFLLSEKLKLGSSSVLFSATMRPIDYYTNVLGGQEDTSRMIFSSPFKQKNMHLLVADYISTKYQMRENSMEAVVDALYALASGKKGNYLFFFPSFLYLQKVYDLFKEKYPNIRSQKQETAMDEEQREHFLENFQAGNEESLVGFCVLGGVFSEGVDLRGERLVGAAVVGVGLAQLNHESDLIKDYYNETIGRGFDYAYQIPGMNKVLQAVGRVIRGESDCGVVLLIEERFSADRYRALFPAHWNHAKTVKSTDDISREVAGFWQNR</sequence>
<keyword evidence="6 16" id="KW-0347">Helicase</keyword>
<evidence type="ECO:0000256" key="7">
    <source>
        <dbReference type="ARBA" id="ARBA00022840"/>
    </source>
</evidence>
<keyword evidence="12" id="KW-0413">Isomerase</keyword>